<keyword evidence="9" id="KW-0325">Glycoprotein</keyword>
<dbReference type="GO" id="GO:0008270">
    <property type="term" value="F:zinc ion binding"/>
    <property type="evidence" value="ECO:0007669"/>
    <property type="project" value="UniProtKB-UniRule"/>
</dbReference>
<dbReference type="SUPFAM" id="SSF55486">
    <property type="entry name" value="Metalloproteases ('zincins'), catalytic domain"/>
    <property type="match status" value="1"/>
</dbReference>
<evidence type="ECO:0000256" key="5">
    <source>
        <dbReference type="ARBA" id="ARBA00022833"/>
    </source>
</evidence>
<dbReference type="GO" id="GO:0006508">
    <property type="term" value="P:proteolysis"/>
    <property type="evidence" value="ECO:0007669"/>
    <property type="project" value="UniProtKB-KW"/>
</dbReference>
<keyword evidence="4 12" id="KW-0378">Hydrolase</keyword>
<dbReference type="GO" id="GO:0004222">
    <property type="term" value="F:metalloendopeptidase activity"/>
    <property type="evidence" value="ECO:0007669"/>
    <property type="project" value="UniProtKB-UniRule"/>
</dbReference>
<dbReference type="PANTHER" id="PTHR10127">
    <property type="entry name" value="DISCOIDIN, CUB, EGF, LAMININ , AND ZINC METALLOPROTEASE DOMAIN CONTAINING"/>
    <property type="match status" value="1"/>
</dbReference>
<keyword evidence="6 12" id="KW-0482">Metalloprotease</keyword>
<dbReference type="MEROPS" id="M12.006"/>
<reference evidence="15" key="1">
    <citation type="submission" date="2012-09" db="EMBL/GenBank/DDBJ databases">
        <title>Sub-functionalization of duplicated genes in the evolution of nine-spined stickleback hatching enzyme.</title>
        <authorList>
            <person name="Kawaguchi M."/>
            <person name="Takahashi H."/>
            <person name="Takehana Y."/>
            <person name="Naruse K."/>
            <person name="Nishida M."/>
            <person name="Yasumasu S."/>
        </authorList>
    </citation>
    <scope>NUCLEOTIDE SEQUENCE</scope>
</reference>
<dbReference type="InterPro" id="IPR001506">
    <property type="entry name" value="Peptidase_M12A"/>
</dbReference>
<evidence type="ECO:0000313" key="15">
    <source>
        <dbReference type="EMBL" id="BAM93569.1"/>
    </source>
</evidence>
<evidence type="ECO:0000256" key="8">
    <source>
        <dbReference type="ARBA" id="ARBA00023157"/>
    </source>
</evidence>
<feature type="binding site" evidence="12">
    <location>
        <position position="163"/>
    </location>
    <ligand>
        <name>Zn(2+)</name>
        <dbReference type="ChEBI" id="CHEBI:29105"/>
        <note>catalytic</note>
    </ligand>
</feature>
<evidence type="ECO:0000256" key="2">
    <source>
        <dbReference type="ARBA" id="ARBA00022723"/>
    </source>
</evidence>
<dbReference type="InterPro" id="IPR006026">
    <property type="entry name" value="Peptidase_Metallo"/>
</dbReference>
<evidence type="ECO:0000256" key="9">
    <source>
        <dbReference type="ARBA" id="ARBA00023180"/>
    </source>
</evidence>
<comment type="cofactor">
    <cofactor evidence="12 13">
        <name>Zn(2+)</name>
        <dbReference type="ChEBI" id="CHEBI:29105"/>
    </cofactor>
    <text evidence="12 13">Binds 1 zinc ion per subunit.</text>
</comment>
<evidence type="ECO:0000256" key="7">
    <source>
        <dbReference type="ARBA" id="ARBA00023145"/>
    </source>
</evidence>
<keyword evidence="3 13" id="KW-0732">Signal</keyword>
<keyword evidence="8" id="KW-1015">Disulfide bond</keyword>
<protein>
    <recommendedName>
        <fullName evidence="13">Metalloendopeptidase</fullName>
        <ecNumber evidence="13">3.4.24.-</ecNumber>
    </recommendedName>
</protein>
<evidence type="ECO:0000256" key="1">
    <source>
        <dbReference type="ARBA" id="ARBA00022670"/>
    </source>
</evidence>
<comment type="caution">
    <text evidence="12">Lacks conserved residue(s) required for the propagation of feature annotation.</text>
</comment>
<dbReference type="PRINTS" id="PR00480">
    <property type="entry name" value="ASTACIN"/>
</dbReference>
<organism evidence="15">
    <name type="scientific">Apeltes quadracus</name>
    <name type="common">fourspine stickleback</name>
    <dbReference type="NCBI Taxonomy" id="240154"/>
    <lineage>
        <taxon>Eukaryota</taxon>
        <taxon>Metazoa</taxon>
        <taxon>Chordata</taxon>
        <taxon>Craniata</taxon>
        <taxon>Vertebrata</taxon>
        <taxon>Euteleostomi</taxon>
        <taxon>Actinopterygii</taxon>
        <taxon>Neopterygii</taxon>
        <taxon>Teleostei</taxon>
        <taxon>Neoteleostei</taxon>
        <taxon>Acanthomorphata</taxon>
        <taxon>Eupercaria</taxon>
        <taxon>Perciformes</taxon>
        <taxon>Cottioidei</taxon>
        <taxon>Gasterosteales</taxon>
        <taxon>Gasterosteidae</taxon>
        <taxon>Apeltes</taxon>
    </lineage>
</organism>
<dbReference type="PROSITE" id="PS51864">
    <property type="entry name" value="ASTACIN"/>
    <property type="match status" value="1"/>
</dbReference>
<dbReference type="Pfam" id="PF01400">
    <property type="entry name" value="Astacin"/>
    <property type="match status" value="1"/>
</dbReference>
<evidence type="ECO:0000256" key="10">
    <source>
        <dbReference type="ARBA" id="ARBA00023329"/>
    </source>
</evidence>
<evidence type="ECO:0000256" key="12">
    <source>
        <dbReference type="PROSITE-ProRule" id="PRU01211"/>
    </source>
</evidence>
<sequence length="258" mass="29030">MDLRAAFSLLLILGLGWAAEDIDYGTTNEEDPTTVIMTLNNGSDGFLMEGDIVIPTQRNAIKCMNERYSCLWQRGASGFVEVPYVIIGDYDSSERREISAAMDEFKAKTCIHFVPRGSEAAYLSLETRSGCSSLVGRIGDKQAVSLQRFGCVQKGIIQHELMHALGFYHEHTRPDRDNYVTIQWDNIDSAMQYNFKKQDSDTLNTKYDYSSVMHYGKTAFAKPGTQAITPIPDPNVPIGQRMTLSDIDLLRIKKLYKC</sequence>
<evidence type="ECO:0000256" key="13">
    <source>
        <dbReference type="RuleBase" id="RU361183"/>
    </source>
</evidence>
<dbReference type="EC" id="3.4.24.-" evidence="13"/>
<dbReference type="Gene3D" id="3.40.390.10">
    <property type="entry name" value="Collagenase (Catalytic Domain)"/>
    <property type="match status" value="1"/>
</dbReference>
<dbReference type="FunFam" id="3.40.390.10:FF:000040">
    <property type="entry name" value="Metalloendopeptidase"/>
    <property type="match status" value="1"/>
</dbReference>
<dbReference type="SMART" id="SM00235">
    <property type="entry name" value="ZnMc"/>
    <property type="match status" value="1"/>
</dbReference>
<dbReference type="AlphaFoldDB" id="M1VI24"/>
<dbReference type="PANTHER" id="PTHR10127:SF839">
    <property type="entry name" value="HATCHING ENZYME 1.2-RELATED"/>
    <property type="match status" value="1"/>
</dbReference>
<evidence type="ECO:0000256" key="6">
    <source>
        <dbReference type="ARBA" id="ARBA00023049"/>
    </source>
</evidence>
<gene>
    <name evidence="15" type="primary">AqLCE</name>
</gene>
<feature type="binding site" evidence="12">
    <location>
        <position position="159"/>
    </location>
    <ligand>
        <name>Zn(2+)</name>
        <dbReference type="ChEBI" id="CHEBI:29105"/>
        <note>catalytic</note>
    </ligand>
</feature>
<accession>M1VI24</accession>
<feature type="domain" description="Peptidase M12A" evidence="14">
    <location>
        <begin position="59"/>
        <end position="258"/>
    </location>
</feature>
<dbReference type="InterPro" id="IPR024079">
    <property type="entry name" value="MetalloPept_cat_dom_sf"/>
</dbReference>
<evidence type="ECO:0000256" key="3">
    <source>
        <dbReference type="ARBA" id="ARBA00022729"/>
    </source>
</evidence>
<feature type="chain" id="PRO_5005140033" description="Metalloendopeptidase" evidence="13">
    <location>
        <begin position="19"/>
        <end position="258"/>
    </location>
</feature>
<keyword evidence="5 12" id="KW-0862">Zinc</keyword>
<feature type="active site" evidence="12">
    <location>
        <position position="160"/>
    </location>
</feature>
<keyword evidence="2 12" id="KW-0479">Metal-binding</keyword>
<feature type="signal peptide" evidence="13">
    <location>
        <begin position="1"/>
        <end position="18"/>
    </location>
</feature>
<evidence type="ECO:0000256" key="4">
    <source>
        <dbReference type="ARBA" id="ARBA00022801"/>
    </source>
</evidence>
<comment type="subcellular location">
    <subcellularLocation>
        <location evidence="11">Zymogen granule</location>
    </subcellularLocation>
</comment>
<feature type="binding site" evidence="12">
    <location>
        <position position="169"/>
    </location>
    <ligand>
        <name>Zn(2+)</name>
        <dbReference type="ChEBI" id="CHEBI:29105"/>
        <note>catalytic</note>
    </ligand>
</feature>
<keyword evidence="7" id="KW-0865">Zymogen</keyword>
<keyword evidence="10" id="KW-0968">Cytoplasmic vesicle</keyword>
<evidence type="ECO:0000259" key="14">
    <source>
        <dbReference type="PROSITE" id="PS51864"/>
    </source>
</evidence>
<proteinExistence type="predicted"/>
<name>M1VI24_9TELE</name>
<evidence type="ECO:0000256" key="11">
    <source>
        <dbReference type="ARBA" id="ARBA00024324"/>
    </source>
</evidence>
<dbReference type="GO" id="GO:0042588">
    <property type="term" value="C:zymogen granule"/>
    <property type="evidence" value="ECO:0007669"/>
    <property type="project" value="UniProtKB-SubCell"/>
</dbReference>
<keyword evidence="1 12" id="KW-0645">Protease</keyword>
<dbReference type="EMBL" id="AB745726">
    <property type="protein sequence ID" value="BAM93569.1"/>
    <property type="molecule type" value="Genomic_DNA"/>
</dbReference>